<gene>
    <name evidence="2" type="primary">POLL</name>
    <name evidence="2" type="ORF">AOXY_G14652</name>
</gene>
<dbReference type="InterPro" id="IPR010996">
    <property type="entry name" value="HHH_MUS81"/>
</dbReference>
<proteinExistence type="predicted"/>
<keyword evidence="3" id="KW-1185">Reference proteome</keyword>
<dbReference type="Gene3D" id="1.10.150.110">
    <property type="entry name" value="DNA polymerase beta, N-terminal domain-like"/>
    <property type="match status" value="1"/>
</dbReference>
<sequence>MGKMEGSHRVTWKHYSRCFPKAGDSSTTTPPAGENWVCTQSSEAKKENHNKHITEKLEVLAKVYTHQGDKWRALGYSKAINALQNYHKTVSSFEVWEMTLSLNPGLWLISEREGHVWRRGCSNHLTRWKISQASLVKSCGASIRVPRGQWEPEEVSGSLSSPRTWAPETGYYCDALQRVCMCLDVLHGFGTFQPVHAGLG</sequence>
<reference evidence="2" key="1">
    <citation type="submission" date="2022-02" db="EMBL/GenBank/DDBJ databases">
        <title>Atlantic sturgeon de novo genome assembly.</title>
        <authorList>
            <person name="Stock M."/>
            <person name="Klopp C."/>
            <person name="Guiguen Y."/>
            <person name="Cabau C."/>
            <person name="Parinello H."/>
            <person name="Santidrian Yebra-Pimentel E."/>
            <person name="Kuhl H."/>
            <person name="Dirks R.P."/>
            <person name="Guessner J."/>
            <person name="Wuertz S."/>
            <person name="Du K."/>
            <person name="Schartl M."/>
        </authorList>
    </citation>
    <scope>NUCLEOTIDE SEQUENCE</scope>
    <source>
        <strain evidence="2">STURGEONOMICS-FGT-2020</strain>
        <tissue evidence="2">Whole blood</tissue>
    </source>
</reference>
<accession>A0AAD8D693</accession>
<dbReference type="Proteomes" id="UP001230051">
    <property type="component" value="Unassembled WGS sequence"/>
</dbReference>
<evidence type="ECO:0000259" key="1">
    <source>
        <dbReference type="Pfam" id="PF14716"/>
    </source>
</evidence>
<feature type="domain" description="Crossover junction endonuclease MUS81-like HHH" evidence="1">
    <location>
        <begin position="48"/>
        <end position="92"/>
    </location>
</feature>
<comment type="caution">
    <text evidence="2">The sequence shown here is derived from an EMBL/GenBank/DDBJ whole genome shotgun (WGS) entry which is preliminary data.</text>
</comment>
<dbReference type="Pfam" id="PF14716">
    <property type="entry name" value="HHH_8"/>
    <property type="match status" value="1"/>
</dbReference>
<evidence type="ECO:0000313" key="2">
    <source>
        <dbReference type="EMBL" id="KAK1164369.1"/>
    </source>
</evidence>
<protein>
    <submittedName>
        <fullName evidence="2">DNA polymerase lambda-like</fullName>
    </submittedName>
</protein>
<name>A0AAD8D693_ACIOX</name>
<dbReference type="EMBL" id="JAGXEW010000013">
    <property type="protein sequence ID" value="KAK1164369.1"/>
    <property type="molecule type" value="Genomic_DNA"/>
</dbReference>
<dbReference type="SUPFAM" id="SSF47802">
    <property type="entry name" value="DNA polymerase beta, N-terminal domain-like"/>
    <property type="match status" value="1"/>
</dbReference>
<dbReference type="InterPro" id="IPR027421">
    <property type="entry name" value="DNA_pol_lamdba_lyase_dom_sf"/>
</dbReference>
<dbReference type="AlphaFoldDB" id="A0AAD8D693"/>
<organism evidence="2 3">
    <name type="scientific">Acipenser oxyrinchus oxyrinchus</name>
    <dbReference type="NCBI Taxonomy" id="40147"/>
    <lineage>
        <taxon>Eukaryota</taxon>
        <taxon>Metazoa</taxon>
        <taxon>Chordata</taxon>
        <taxon>Craniata</taxon>
        <taxon>Vertebrata</taxon>
        <taxon>Euteleostomi</taxon>
        <taxon>Actinopterygii</taxon>
        <taxon>Chondrostei</taxon>
        <taxon>Acipenseriformes</taxon>
        <taxon>Acipenseridae</taxon>
        <taxon>Acipenser</taxon>
    </lineage>
</organism>
<evidence type="ECO:0000313" key="3">
    <source>
        <dbReference type="Proteomes" id="UP001230051"/>
    </source>
</evidence>